<dbReference type="Gene3D" id="1.10.1420.10">
    <property type="match status" value="1"/>
</dbReference>
<dbReference type="EMBL" id="JFBX01000267">
    <property type="protein sequence ID" value="KXH43734.1"/>
    <property type="molecule type" value="Genomic_DNA"/>
</dbReference>
<gene>
    <name evidence="8" type="ORF">CSIM01_10330</name>
</gene>
<dbReference type="InterPro" id="IPR036187">
    <property type="entry name" value="DNA_mismatch_repair_MutS_sf"/>
</dbReference>
<name>A0A135T6G8_9PEZI</name>
<dbReference type="InterPro" id="IPR007696">
    <property type="entry name" value="DNA_mismatch_repair_MutS_core"/>
</dbReference>
<dbReference type="GO" id="GO:0005524">
    <property type="term" value="F:ATP binding"/>
    <property type="evidence" value="ECO:0007669"/>
    <property type="project" value="UniProtKB-KW"/>
</dbReference>
<evidence type="ECO:0000313" key="9">
    <source>
        <dbReference type="Proteomes" id="UP000070328"/>
    </source>
</evidence>
<proteinExistence type="inferred from homology"/>
<dbReference type="PANTHER" id="PTHR11361:SF20">
    <property type="entry name" value="MUTS PROTEIN HOMOLOG 5"/>
    <property type="match status" value="1"/>
</dbReference>
<feature type="transmembrane region" description="Helical" evidence="5">
    <location>
        <begin position="1036"/>
        <end position="1056"/>
    </location>
</feature>
<evidence type="ECO:0000313" key="8">
    <source>
        <dbReference type="EMBL" id="KXH43734.1"/>
    </source>
</evidence>
<dbReference type="AlphaFoldDB" id="A0A135T6G8"/>
<keyword evidence="5" id="KW-0812">Transmembrane</keyword>
<feature type="domain" description="DNA mismatch repair protein MutS core" evidence="6">
    <location>
        <begin position="186"/>
        <end position="502"/>
    </location>
</feature>
<evidence type="ECO:0000256" key="1">
    <source>
        <dbReference type="ARBA" id="ARBA00006271"/>
    </source>
</evidence>
<evidence type="ECO:0000259" key="7">
    <source>
        <dbReference type="SMART" id="SM00534"/>
    </source>
</evidence>
<dbReference type="GO" id="GO:0005634">
    <property type="term" value="C:nucleus"/>
    <property type="evidence" value="ECO:0007669"/>
    <property type="project" value="TreeGrafter"/>
</dbReference>
<dbReference type="GO" id="GO:0006298">
    <property type="term" value="P:mismatch repair"/>
    <property type="evidence" value="ECO:0007669"/>
    <property type="project" value="InterPro"/>
</dbReference>
<comment type="caution">
    <text evidence="8">The sequence shown here is derived from an EMBL/GenBank/DDBJ whole genome shotgun (WGS) entry which is preliminary data.</text>
</comment>
<dbReference type="SMART" id="SM00533">
    <property type="entry name" value="MUTSd"/>
    <property type="match status" value="1"/>
</dbReference>
<dbReference type="InterPro" id="IPR000432">
    <property type="entry name" value="DNA_mismatch_repair_MutS_C"/>
</dbReference>
<comment type="similarity">
    <text evidence="1">Belongs to the DNA mismatch repair MutS family.</text>
</comment>
<dbReference type="Gene3D" id="1.20.58.340">
    <property type="entry name" value="Magnesium transport protein CorA, transmembrane region"/>
    <property type="match status" value="1"/>
</dbReference>
<dbReference type="InterPro" id="IPR045076">
    <property type="entry name" value="MutS"/>
</dbReference>
<dbReference type="PANTHER" id="PTHR11361">
    <property type="entry name" value="DNA MISMATCH REPAIR PROTEIN MUTS FAMILY MEMBER"/>
    <property type="match status" value="1"/>
</dbReference>
<feature type="domain" description="DNA mismatch repair proteins mutS family" evidence="7">
    <location>
        <begin position="535"/>
        <end position="732"/>
    </location>
</feature>
<evidence type="ECO:0000256" key="5">
    <source>
        <dbReference type="SAM" id="Phobius"/>
    </source>
</evidence>
<evidence type="ECO:0000256" key="3">
    <source>
        <dbReference type="ARBA" id="ARBA00022840"/>
    </source>
</evidence>
<dbReference type="InterPro" id="IPR027417">
    <property type="entry name" value="P-loop_NTPase"/>
</dbReference>
<dbReference type="SUPFAM" id="SSF52540">
    <property type="entry name" value="P-loop containing nucleoside triphosphate hydrolases"/>
    <property type="match status" value="1"/>
</dbReference>
<keyword evidence="4" id="KW-0238">DNA-binding</keyword>
<dbReference type="Pfam" id="PF00488">
    <property type="entry name" value="MutS_V"/>
    <property type="match status" value="1"/>
</dbReference>
<dbReference type="SUPFAM" id="SSF48334">
    <property type="entry name" value="DNA repair protein MutS, domain III"/>
    <property type="match status" value="1"/>
</dbReference>
<evidence type="ECO:0000256" key="4">
    <source>
        <dbReference type="ARBA" id="ARBA00023125"/>
    </source>
</evidence>
<feature type="transmembrane region" description="Helical" evidence="5">
    <location>
        <begin position="1068"/>
        <end position="1088"/>
    </location>
</feature>
<keyword evidence="9" id="KW-1185">Reference proteome</keyword>
<dbReference type="GO" id="GO:0140664">
    <property type="term" value="F:ATP-dependent DNA damage sensor activity"/>
    <property type="evidence" value="ECO:0007669"/>
    <property type="project" value="InterPro"/>
</dbReference>
<keyword evidence="5" id="KW-1133">Transmembrane helix</keyword>
<evidence type="ECO:0000259" key="6">
    <source>
        <dbReference type="SMART" id="SM00533"/>
    </source>
</evidence>
<keyword evidence="2" id="KW-0547">Nucleotide-binding</keyword>
<keyword evidence="3" id="KW-0067">ATP-binding</keyword>
<dbReference type="Gene3D" id="3.40.50.300">
    <property type="entry name" value="P-loop containing nucleotide triphosphate hydrolases"/>
    <property type="match status" value="1"/>
</dbReference>
<dbReference type="GO" id="GO:0030983">
    <property type="term" value="F:mismatched DNA binding"/>
    <property type="evidence" value="ECO:0007669"/>
    <property type="project" value="InterPro"/>
</dbReference>
<dbReference type="SMART" id="SM00534">
    <property type="entry name" value="MUTSac"/>
    <property type="match status" value="1"/>
</dbReference>
<keyword evidence="5" id="KW-0472">Membrane</keyword>
<dbReference type="Proteomes" id="UP000070328">
    <property type="component" value="Unassembled WGS sequence"/>
</dbReference>
<dbReference type="GO" id="GO:0051026">
    <property type="term" value="P:chiasma assembly"/>
    <property type="evidence" value="ECO:0007669"/>
    <property type="project" value="TreeGrafter"/>
</dbReference>
<protein>
    <submittedName>
        <fullName evidence="8">MutS domain V</fullName>
    </submittedName>
</protein>
<reference evidence="8 9" key="1">
    <citation type="submission" date="2014-02" db="EMBL/GenBank/DDBJ databases">
        <title>The genome sequence of Colletotrichum simmondsii CBS122122.</title>
        <authorList>
            <person name="Baroncelli R."/>
            <person name="Thon M.R."/>
        </authorList>
    </citation>
    <scope>NUCLEOTIDE SEQUENCE [LARGE SCALE GENOMIC DNA]</scope>
    <source>
        <strain evidence="8 9">CBS122122</strain>
    </source>
</reference>
<evidence type="ECO:0000256" key="2">
    <source>
        <dbReference type="ARBA" id="ARBA00022741"/>
    </source>
</evidence>
<dbReference type="Pfam" id="PF05192">
    <property type="entry name" value="MutS_III"/>
    <property type="match status" value="1"/>
</dbReference>
<accession>A0A135T6G8</accession>
<organism evidence="8 9">
    <name type="scientific">Colletotrichum simmondsii</name>
    <dbReference type="NCBI Taxonomy" id="703756"/>
    <lineage>
        <taxon>Eukaryota</taxon>
        <taxon>Fungi</taxon>
        <taxon>Dikarya</taxon>
        <taxon>Ascomycota</taxon>
        <taxon>Pezizomycotina</taxon>
        <taxon>Sordariomycetes</taxon>
        <taxon>Hypocreomycetidae</taxon>
        <taxon>Glomerellales</taxon>
        <taxon>Glomerellaceae</taxon>
        <taxon>Colletotrichum</taxon>
        <taxon>Colletotrichum acutatum species complex</taxon>
    </lineage>
</organism>
<dbReference type="OrthoDB" id="29596at2759"/>
<sequence>MLMLHIHPTTVLLPLKVPDVILHFFEKYQSNVDRGSERDNYILRLLGSTEFSHAAAMERLTNLPIAASEHALVTSTGFGLSSRGLQGPGEECQDVKTMRLGSFVDLESVASIGCAGAVLCETMRLQNAQRAAENIERAVGVSLRMFALADFMFVNADTLSSLQVFQSELHPSNLISGTGKTVPGSKESLSLFGIFHPLAGTPQGKARLRQLFLRPLVNIDMIRERQATIAVFLQPGNEEAFSSISQGLREVKDIKKTLAQLQRGAAESPAGCASIERGLRNSNGLVIIHEMVQVVAVDKLTAIIDLVGKVVDFEETKANSRIAVKLHVNTELDELKQTYQGLESLLNEVSTTLSLELPTWARKFVTGCVFWPQLGFLTVVPLLEGTQAGYEGQGLSGDRWEQRFTANDNVYFKNNLMMELDEHFGDTYSRIVDLEVDILHGLACKILEHEATLSRVSDVCGELDCLVALASGALKYGWVCPTLTEDNIVSISGGRHPLQELAVPAFISNDCILIGGSADEAKTPTSMPDNTNIGVSTLVITGPNHSGKSVYVKQVALIVYLAHIGSFVPATGATIGLTDQILTRISTRESVSQAESAFGTDLRQVAFLLNRATHRTLVAIDEFGKGTAAGDGAGLMTALIDHFSTLGLQSPKVLITTHYHEIFEGGYLQERPGLSLAHMEVRLDINANQMEDQIMAIPVAAAAAAAAVVTLDDKFQNLDDEAVYTRVKAEAANDKALNFVVEFNLHEAFIAFNLTSDDFEQLATRKRKDDMVRWINIWSPSMQKPAVERIGAQYGFSKRLLAIMTAPALSFIKQQANTTQVSPQGSDVEKGSLSEGLGLPPPGQTQAQVLEELQIYQLVKETVNYTSIDQGKNFLCIGANWLHTRPQSRTTEHSPSLLPPRHWSWLTLSSDSVVVSFHETPSSEHPEDEERSMAELVNTRSNTTSVLCQLSKHGAEDFERRLLSLKPVRQAMPPSDLDSNTACEGSSNLFYYLFEDYSSALPVLRTSKRELGRLYFNLTAQRDSQATARLSRSATVLAKLSVFFLPITFMTSYFSVEIPDLVEHYTPKMYWVCFAVIAGISFISLFFFSRMIEILSDVLEAWAHTAVRSTRRFVGLRVQDDRDEH</sequence>